<evidence type="ECO:0000313" key="10">
    <source>
        <dbReference type="EMBL" id="ROQ19667.1"/>
    </source>
</evidence>
<evidence type="ECO:0000256" key="4">
    <source>
        <dbReference type="ARBA" id="ARBA00022737"/>
    </source>
</evidence>
<evidence type="ECO:0000259" key="9">
    <source>
        <dbReference type="PROSITE" id="PS51379"/>
    </source>
</evidence>
<protein>
    <submittedName>
        <fullName evidence="10">L-lactate dehydrogenase complex protein LldF</fullName>
    </submittedName>
</protein>
<evidence type="ECO:0000256" key="8">
    <source>
        <dbReference type="SAM" id="MobiDB-lite"/>
    </source>
</evidence>
<accession>A0A3N1NXE1</accession>
<keyword evidence="11" id="KW-1185">Reference proteome</keyword>
<dbReference type="SUPFAM" id="SSF100950">
    <property type="entry name" value="NagB/RpiA/CoA transferase-like"/>
    <property type="match status" value="1"/>
</dbReference>
<dbReference type="Pfam" id="PF11870">
    <property type="entry name" value="LutB_C"/>
    <property type="match status" value="1"/>
</dbReference>
<dbReference type="Proteomes" id="UP000273643">
    <property type="component" value="Unassembled WGS sequence"/>
</dbReference>
<sequence>MSGVQIQEPDFIARSRGALDDDNLQQALEKAGSGFVHKRQAAIERVPNFEAMRDRALRARQRALKNLDIYLLHFEKKVQEAGGKVHWVETPEQMRETVVGLCRQYEAKTVTKGKSMVGEEVELNEALEEAGIEPQETDLGEYVIQLAHERPSHIVAPALHKTKAQVQALFRDNHPLGERDLDAVESIVNEARDVIRERFLQADVGITGANMLIAETGTAAIVTNEGNGDLTATLPKTHIVTTSIDKVIPTWKDASAILRVLARSATGQDITTYTTFFTGPKGTQDKDGPENLHIVLMDNRRTEILGTEFQDMLHCIRCGACMNHCPVYQSVGGHTYNSVYPGPMGAVLTPLLRHGKDDYQLPNASTFCGRCESVCPVRIPLPGLMRKLRDKEQREATRSKASTMAVRLFCRLSRRPGLYRRLTSPAVKVLRWLAGNRGRFRSLPMMSGWTRYRDFSAPQGSSFQTQWRQQQRQSHPENRRHG</sequence>
<evidence type="ECO:0000256" key="7">
    <source>
        <dbReference type="ARBA" id="ARBA00023014"/>
    </source>
</evidence>
<gene>
    <name evidence="10" type="ORF">EDC38_0252</name>
</gene>
<evidence type="ECO:0000256" key="3">
    <source>
        <dbReference type="ARBA" id="ARBA00022723"/>
    </source>
</evidence>
<keyword evidence="2" id="KW-0004">4Fe-4S</keyword>
<dbReference type="GO" id="GO:0006089">
    <property type="term" value="P:lactate metabolic process"/>
    <property type="evidence" value="ECO:0007669"/>
    <property type="project" value="InterPro"/>
</dbReference>
<keyword evidence="4" id="KW-0677">Repeat</keyword>
<keyword evidence="1" id="KW-0813">Transport</keyword>
<dbReference type="Gene3D" id="1.10.1060.10">
    <property type="entry name" value="Alpha-helical ferredoxin"/>
    <property type="match status" value="1"/>
</dbReference>
<dbReference type="Pfam" id="PF13183">
    <property type="entry name" value="Fer4_8"/>
    <property type="match status" value="1"/>
</dbReference>
<dbReference type="Pfam" id="PF02589">
    <property type="entry name" value="LUD_dom"/>
    <property type="match status" value="1"/>
</dbReference>
<feature type="domain" description="4Fe-4S ferredoxin-type" evidence="9">
    <location>
        <begin position="306"/>
        <end position="336"/>
    </location>
</feature>
<comment type="caution">
    <text evidence="10">The sequence shown here is derived from an EMBL/GenBank/DDBJ whole genome shotgun (WGS) entry which is preliminary data.</text>
</comment>
<dbReference type="Gene3D" id="3.40.50.10420">
    <property type="entry name" value="NagB/RpiA/CoA transferase-like"/>
    <property type="match status" value="1"/>
</dbReference>
<dbReference type="RefSeq" id="WP_123636982.1">
    <property type="nucleotide sequence ID" value="NZ_RJUK01000001.1"/>
</dbReference>
<dbReference type="InterPro" id="IPR024569">
    <property type="entry name" value="LutB_C"/>
</dbReference>
<evidence type="ECO:0000256" key="1">
    <source>
        <dbReference type="ARBA" id="ARBA00022448"/>
    </source>
</evidence>
<reference evidence="10 11" key="1">
    <citation type="submission" date="2018-11" db="EMBL/GenBank/DDBJ databases">
        <title>Genomic Encyclopedia of Type Strains, Phase IV (KMG-IV): sequencing the most valuable type-strain genomes for metagenomic binning, comparative biology and taxonomic classification.</title>
        <authorList>
            <person name="Goeker M."/>
        </authorList>
    </citation>
    <scope>NUCLEOTIDE SEQUENCE [LARGE SCALE GENOMIC DNA]</scope>
    <source>
        <strain evidence="10 11">DSM 16974</strain>
    </source>
</reference>
<dbReference type="GO" id="GO:0046872">
    <property type="term" value="F:metal ion binding"/>
    <property type="evidence" value="ECO:0007669"/>
    <property type="project" value="UniProtKB-KW"/>
</dbReference>
<dbReference type="PROSITE" id="PS00198">
    <property type="entry name" value="4FE4S_FER_1"/>
    <property type="match status" value="1"/>
</dbReference>
<dbReference type="InterPro" id="IPR017900">
    <property type="entry name" value="4Fe4S_Fe_S_CS"/>
</dbReference>
<dbReference type="InterPro" id="IPR009051">
    <property type="entry name" value="Helical_ferredxn"/>
</dbReference>
<keyword evidence="6" id="KW-0408">Iron</keyword>
<dbReference type="PANTHER" id="PTHR47153">
    <property type="entry name" value="LACTATE UTILIZATION PROTEIN B"/>
    <property type="match status" value="1"/>
</dbReference>
<dbReference type="PANTHER" id="PTHR47153:SF2">
    <property type="entry name" value="LACTATE UTILIZATION PROTEIN B"/>
    <property type="match status" value="1"/>
</dbReference>
<evidence type="ECO:0000256" key="6">
    <source>
        <dbReference type="ARBA" id="ARBA00023004"/>
    </source>
</evidence>
<dbReference type="SUPFAM" id="SSF46548">
    <property type="entry name" value="alpha-helical ferredoxin"/>
    <property type="match status" value="1"/>
</dbReference>
<keyword evidence="5" id="KW-0249">Electron transport</keyword>
<dbReference type="GO" id="GO:0051539">
    <property type="term" value="F:4 iron, 4 sulfur cluster binding"/>
    <property type="evidence" value="ECO:0007669"/>
    <property type="project" value="UniProtKB-KW"/>
</dbReference>
<evidence type="ECO:0000256" key="5">
    <source>
        <dbReference type="ARBA" id="ARBA00022982"/>
    </source>
</evidence>
<dbReference type="InterPro" id="IPR003741">
    <property type="entry name" value="LUD_dom"/>
</dbReference>
<feature type="region of interest" description="Disordered" evidence="8">
    <location>
        <begin position="460"/>
        <end position="482"/>
    </location>
</feature>
<organism evidence="10 11">
    <name type="scientific">Marinimicrobium koreense</name>
    <dbReference type="NCBI Taxonomy" id="306545"/>
    <lineage>
        <taxon>Bacteria</taxon>
        <taxon>Pseudomonadati</taxon>
        <taxon>Pseudomonadota</taxon>
        <taxon>Gammaproteobacteria</taxon>
        <taxon>Cellvibrionales</taxon>
        <taxon>Cellvibrionaceae</taxon>
        <taxon>Marinimicrobium</taxon>
    </lineage>
</organism>
<dbReference type="InterPro" id="IPR004452">
    <property type="entry name" value="LutB/LldF"/>
</dbReference>
<dbReference type="InterPro" id="IPR017896">
    <property type="entry name" value="4Fe4S_Fe-S-bd"/>
</dbReference>
<proteinExistence type="predicted"/>
<dbReference type="InterPro" id="IPR024185">
    <property type="entry name" value="FTHF_cligase-like_sf"/>
</dbReference>
<dbReference type="InterPro" id="IPR037171">
    <property type="entry name" value="NagB/RpiA_transferase-like"/>
</dbReference>
<feature type="compositionally biased region" description="Low complexity" evidence="8">
    <location>
        <begin position="460"/>
        <end position="473"/>
    </location>
</feature>
<dbReference type="AlphaFoldDB" id="A0A3N1NXE1"/>
<dbReference type="NCBIfam" id="TIGR00273">
    <property type="entry name" value="LutB/LldF family L-lactate oxidation iron-sulfur protein"/>
    <property type="match status" value="1"/>
</dbReference>
<evidence type="ECO:0000313" key="11">
    <source>
        <dbReference type="Proteomes" id="UP000273643"/>
    </source>
</evidence>
<evidence type="ECO:0000256" key="2">
    <source>
        <dbReference type="ARBA" id="ARBA00022485"/>
    </source>
</evidence>
<keyword evidence="3" id="KW-0479">Metal-binding</keyword>
<keyword evidence="7" id="KW-0411">Iron-sulfur</keyword>
<name>A0A3N1NXE1_9GAMM</name>
<dbReference type="EMBL" id="RJUK01000001">
    <property type="protein sequence ID" value="ROQ19667.1"/>
    <property type="molecule type" value="Genomic_DNA"/>
</dbReference>
<dbReference type="OrthoDB" id="5289041at2"/>
<dbReference type="PROSITE" id="PS51379">
    <property type="entry name" value="4FE4S_FER_2"/>
    <property type="match status" value="1"/>
</dbReference>